<accession>A0A831LZX7</accession>
<gene>
    <name evidence="1" type="ORF">ENN90_14530</name>
</gene>
<feature type="non-terminal residue" evidence="1">
    <location>
        <position position="1"/>
    </location>
</feature>
<proteinExistence type="predicted"/>
<dbReference type="Proteomes" id="UP000886047">
    <property type="component" value="Unassembled WGS sequence"/>
</dbReference>
<reference evidence="1" key="1">
    <citation type="journal article" date="2020" name="mSystems">
        <title>Genome- and Community-Level Interaction Insights into Carbon Utilization and Element Cycling Functions of Hydrothermarchaeota in Hydrothermal Sediment.</title>
        <authorList>
            <person name="Zhou Z."/>
            <person name="Liu Y."/>
            <person name="Xu W."/>
            <person name="Pan J."/>
            <person name="Luo Z.H."/>
            <person name="Li M."/>
        </authorList>
    </citation>
    <scope>NUCLEOTIDE SEQUENCE [LARGE SCALE GENOMIC DNA]</scope>
    <source>
        <strain evidence="1">SpSt-1217</strain>
    </source>
</reference>
<sequence length="39" mass="4444">GGKKVLSLEFFNPEYWKRDALEVAKTGLMKMKEVVAENS</sequence>
<evidence type="ECO:0000313" key="1">
    <source>
        <dbReference type="EMBL" id="HDR52811.1"/>
    </source>
</evidence>
<dbReference type="AlphaFoldDB" id="A0A831LZX7"/>
<protein>
    <submittedName>
        <fullName evidence="1">Sugar phosphate isomerase/epimerase</fullName>
    </submittedName>
</protein>
<dbReference type="EMBL" id="DSDK01000815">
    <property type="protein sequence ID" value="HDR52811.1"/>
    <property type="molecule type" value="Genomic_DNA"/>
</dbReference>
<name>A0A831LZX7_9BACT</name>
<comment type="caution">
    <text evidence="1">The sequence shown here is derived from an EMBL/GenBank/DDBJ whole genome shotgun (WGS) entry which is preliminary data.</text>
</comment>
<keyword evidence="1" id="KW-0413">Isomerase</keyword>
<organism evidence="1">
    <name type="scientific">Mariniphaga anaerophila</name>
    <dbReference type="NCBI Taxonomy" id="1484053"/>
    <lineage>
        <taxon>Bacteria</taxon>
        <taxon>Pseudomonadati</taxon>
        <taxon>Bacteroidota</taxon>
        <taxon>Bacteroidia</taxon>
        <taxon>Marinilabiliales</taxon>
        <taxon>Prolixibacteraceae</taxon>
        <taxon>Mariniphaga</taxon>
    </lineage>
</organism>
<dbReference type="GO" id="GO:0016853">
    <property type="term" value="F:isomerase activity"/>
    <property type="evidence" value="ECO:0007669"/>
    <property type="project" value="UniProtKB-KW"/>
</dbReference>